<dbReference type="SUPFAM" id="SSF51735">
    <property type="entry name" value="NAD(P)-binding Rossmann-fold domains"/>
    <property type="match status" value="1"/>
</dbReference>
<proteinExistence type="predicted"/>
<organism evidence="3 4">
    <name type="scientific">Klebsiella pneumoniae subsp. ozaenae</name>
    <dbReference type="NCBI Taxonomy" id="574"/>
    <lineage>
        <taxon>Bacteria</taxon>
        <taxon>Pseudomonadati</taxon>
        <taxon>Pseudomonadota</taxon>
        <taxon>Gammaproteobacteria</taxon>
        <taxon>Enterobacterales</taxon>
        <taxon>Enterobacteriaceae</taxon>
        <taxon>Klebsiella/Raoultella group</taxon>
        <taxon>Klebsiella</taxon>
        <taxon>Klebsiella pneumoniae complex</taxon>
    </lineage>
</organism>
<reference evidence="3 4" key="1">
    <citation type="submission" date="2018-06" db="EMBL/GenBank/DDBJ databases">
        <authorList>
            <consortium name="Pathogen Informatics"/>
            <person name="Doyle S."/>
        </authorList>
    </citation>
    <scope>NUCLEOTIDE SEQUENCE [LARGE SCALE GENOMIC DNA]</scope>
    <source>
        <strain evidence="3 4">NCTC10313</strain>
    </source>
</reference>
<accession>A0A378A2F5</accession>
<dbReference type="Pfam" id="PF16363">
    <property type="entry name" value="GDP_Man_Dehyd"/>
    <property type="match status" value="1"/>
</dbReference>
<dbReference type="EC" id="4.2.1.46" evidence="3"/>
<dbReference type="Gene3D" id="3.40.50.720">
    <property type="entry name" value="NAD(P)-binding Rossmann-like Domain"/>
    <property type="match status" value="1"/>
</dbReference>
<dbReference type="EMBL" id="UGLW01000003">
    <property type="protein sequence ID" value="STU92521.1"/>
    <property type="molecule type" value="Genomic_DNA"/>
</dbReference>
<name>A0A378A2F5_KLEPO</name>
<dbReference type="AlphaFoldDB" id="A0A378A2F5"/>
<dbReference type="InterPro" id="IPR036291">
    <property type="entry name" value="NAD(P)-bd_dom_sf"/>
</dbReference>
<dbReference type="GO" id="GO:0008460">
    <property type="term" value="F:dTDP-glucose 4,6-dehydratase activity"/>
    <property type="evidence" value="ECO:0007669"/>
    <property type="project" value="UniProtKB-EC"/>
</dbReference>
<dbReference type="PANTHER" id="PTHR43574">
    <property type="entry name" value="EPIMERASE-RELATED"/>
    <property type="match status" value="1"/>
</dbReference>
<evidence type="ECO:0000256" key="1">
    <source>
        <dbReference type="ARBA" id="ARBA00023027"/>
    </source>
</evidence>
<keyword evidence="1" id="KW-0520">NAD</keyword>
<feature type="domain" description="NAD(P)-binding" evidence="2">
    <location>
        <begin position="4"/>
        <end position="105"/>
    </location>
</feature>
<sequence>MKFLVTGAAGFIGFHIAQRLLNEGHDVVGIDNMNDYYDVSLKQARLDRLASPAFHFQQLDLADREGMAKLFATEQFDRVIHLAAQAGVRYSLENPYAYADANLMG</sequence>
<evidence type="ECO:0000313" key="4">
    <source>
        <dbReference type="Proteomes" id="UP000254487"/>
    </source>
</evidence>
<dbReference type="InterPro" id="IPR016040">
    <property type="entry name" value="NAD(P)-bd_dom"/>
</dbReference>
<dbReference type="Proteomes" id="UP000254487">
    <property type="component" value="Unassembled WGS sequence"/>
</dbReference>
<gene>
    <name evidence="3" type="primary">rffG_1</name>
    <name evidence="3" type="ORF">NCTC10313_04670</name>
</gene>
<protein>
    <submittedName>
        <fullName evidence="3">dTDP-glucose 4,6-dehydratase</fullName>
        <ecNumber evidence="3">4.2.1.46</ecNumber>
    </submittedName>
</protein>
<evidence type="ECO:0000259" key="2">
    <source>
        <dbReference type="Pfam" id="PF16363"/>
    </source>
</evidence>
<evidence type="ECO:0000313" key="3">
    <source>
        <dbReference type="EMBL" id="STU92521.1"/>
    </source>
</evidence>
<keyword evidence="3" id="KW-0456">Lyase</keyword>